<keyword evidence="2" id="KW-1185">Reference proteome</keyword>
<dbReference type="Proteomes" id="UP000000304">
    <property type="component" value="Chromosome X"/>
</dbReference>
<evidence type="ECO:0000313" key="1">
    <source>
        <dbReference type="EMBL" id="EDX18279.1"/>
    </source>
</evidence>
<name>B4R6Y3_DROSI</name>
<dbReference type="HOGENOM" id="CLU_1995005_0_0_1"/>
<proteinExistence type="predicted"/>
<evidence type="ECO:0000313" key="2">
    <source>
        <dbReference type="Proteomes" id="UP000000304"/>
    </source>
</evidence>
<sequence length="125" mass="13279">MMRLHRTCPPPLLLSLLQRAAEVWGGRTRAFGSPRLLSAAVAAAARLAESRSFSCSSSSLLAAHILASNRVVSCESCESCESSASASQDSLLFGQQRDNKLNSARAQLPTTIINWPRAPGANPSL</sequence>
<organism evidence="1 2">
    <name type="scientific">Drosophila simulans</name>
    <name type="common">Fruit fly</name>
    <dbReference type="NCBI Taxonomy" id="7240"/>
    <lineage>
        <taxon>Eukaryota</taxon>
        <taxon>Metazoa</taxon>
        <taxon>Ecdysozoa</taxon>
        <taxon>Arthropoda</taxon>
        <taxon>Hexapoda</taxon>
        <taxon>Insecta</taxon>
        <taxon>Pterygota</taxon>
        <taxon>Neoptera</taxon>
        <taxon>Endopterygota</taxon>
        <taxon>Diptera</taxon>
        <taxon>Brachycera</taxon>
        <taxon>Muscomorpha</taxon>
        <taxon>Ephydroidea</taxon>
        <taxon>Drosophilidae</taxon>
        <taxon>Drosophila</taxon>
        <taxon>Sophophora</taxon>
    </lineage>
</organism>
<protein>
    <submittedName>
        <fullName evidence="1">GD15645</fullName>
    </submittedName>
</protein>
<dbReference type="EMBL" id="CM000366">
    <property type="protein sequence ID" value="EDX18279.1"/>
    <property type="molecule type" value="Genomic_DNA"/>
</dbReference>
<gene>
    <name evidence="1" type="primary">Dsim\GD15645</name>
    <name evidence="1" type="ORF">Dsim_GD15645</name>
</gene>
<dbReference type="AlphaFoldDB" id="B4R6Y3"/>
<accession>B4R6Y3</accession>
<reference evidence="1 2" key="1">
    <citation type="journal article" date="2007" name="Nature">
        <title>Evolution of genes and genomes on the Drosophila phylogeny.</title>
        <authorList>
            <consortium name="Drosophila 12 Genomes Consortium"/>
            <person name="Clark A.G."/>
            <person name="Eisen M.B."/>
            <person name="Smith D.R."/>
            <person name="Bergman C.M."/>
            <person name="Oliver B."/>
            <person name="Markow T.A."/>
            <person name="Kaufman T.C."/>
            <person name="Kellis M."/>
            <person name="Gelbart W."/>
            <person name="Iyer V.N."/>
            <person name="Pollard D.A."/>
            <person name="Sackton T.B."/>
            <person name="Larracuente A.M."/>
            <person name="Singh N.D."/>
            <person name="Abad J.P."/>
            <person name="Abt D.N."/>
            <person name="Adryan B."/>
            <person name="Aguade M."/>
            <person name="Akashi H."/>
            <person name="Anderson W.W."/>
            <person name="Aquadro C.F."/>
            <person name="Ardell D.H."/>
            <person name="Arguello R."/>
            <person name="Artieri C.G."/>
            <person name="Barbash D.A."/>
            <person name="Barker D."/>
            <person name="Barsanti P."/>
            <person name="Batterham P."/>
            <person name="Batzoglou S."/>
            <person name="Begun D."/>
            <person name="Bhutkar A."/>
            <person name="Blanco E."/>
            <person name="Bosak S.A."/>
            <person name="Bradley R.K."/>
            <person name="Brand A.D."/>
            <person name="Brent M.R."/>
            <person name="Brooks A.N."/>
            <person name="Brown R.H."/>
            <person name="Butlin R.K."/>
            <person name="Caggese C."/>
            <person name="Calvi B.R."/>
            <person name="Bernardo de Carvalho A."/>
            <person name="Caspi A."/>
            <person name="Castrezana S."/>
            <person name="Celniker S.E."/>
            <person name="Chang J.L."/>
            <person name="Chapple C."/>
            <person name="Chatterji S."/>
            <person name="Chinwalla A."/>
            <person name="Civetta A."/>
            <person name="Clifton S.W."/>
            <person name="Comeron J.M."/>
            <person name="Costello J.C."/>
            <person name="Coyne J.A."/>
            <person name="Daub J."/>
            <person name="David R.G."/>
            <person name="Delcher A.L."/>
            <person name="Delehaunty K."/>
            <person name="Do C.B."/>
            <person name="Ebling H."/>
            <person name="Edwards K."/>
            <person name="Eickbush T."/>
            <person name="Evans J.D."/>
            <person name="Filipski A."/>
            <person name="Findeiss S."/>
            <person name="Freyhult E."/>
            <person name="Fulton L."/>
            <person name="Fulton R."/>
            <person name="Garcia A.C."/>
            <person name="Gardiner A."/>
            <person name="Garfield D.A."/>
            <person name="Garvin B.E."/>
            <person name="Gibson G."/>
            <person name="Gilbert D."/>
            <person name="Gnerre S."/>
            <person name="Godfrey J."/>
            <person name="Good R."/>
            <person name="Gotea V."/>
            <person name="Gravely B."/>
            <person name="Greenberg A.J."/>
            <person name="Griffiths-Jones S."/>
            <person name="Gross S."/>
            <person name="Guigo R."/>
            <person name="Gustafson E.A."/>
            <person name="Haerty W."/>
            <person name="Hahn M.W."/>
            <person name="Halligan D.L."/>
            <person name="Halpern A.L."/>
            <person name="Halter G.M."/>
            <person name="Han M.V."/>
            <person name="Heger A."/>
            <person name="Hillier L."/>
            <person name="Hinrichs A.S."/>
            <person name="Holmes I."/>
            <person name="Hoskins R.A."/>
            <person name="Hubisz M.J."/>
            <person name="Hultmark D."/>
            <person name="Huntley M.A."/>
            <person name="Jaffe D.B."/>
            <person name="Jagadeeshan S."/>
            <person name="Jeck W.R."/>
            <person name="Johnson J."/>
            <person name="Jones C.D."/>
            <person name="Jordan W.C."/>
            <person name="Karpen G.H."/>
            <person name="Kataoka E."/>
            <person name="Keightley P.D."/>
            <person name="Kheradpour P."/>
            <person name="Kirkness E.F."/>
            <person name="Koerich L.B."/>
            <person name="Kristiansen K."/>
            <person name="Kudrna D."/>
            <person name="Kulathinal R.J."/>
            <person name="Kumar S."/>
            <person name="Kwok R."/>
            <person name="Lander E."/>
            <person name="Langley C.H."/>
            <person name="Lapoint R."/>
            <person name="Lazzaro B.P."/>
            <person name="Lee S.J."/>
            <person name="Levesque L."/>
            <person name="Li R."/>
            <person name="Lin C.F."/>
            <person name="Lin M.F."/>
            <person name="Lindblad-Toh K."/>
            <person name="Llopart A."/>
            <person name="Long M."/>
            <person name="Low L."/>
            <person name="Lozovsky E."/>
            <person name="Lu J."/>
            <person name="Luo M."/>
            <person name="Machado C.A."/>
            <person name="Makalowski W."/>
            <person name="Marzo M."/>
            <person name="Matsuda M."/>
            <person name="Matzkin L."/>
            <person name="McAllister B."/>
            <person name="McBride C.S."/>
            <person name="McKernan B."/>
            <person name="McKernan K."/>
            <person name="Mendez-Lago M."/>
            <person name="Minx P."/>
            <person name="Mollenhauer M.U."/>
            <person name="Montooth K."/>
            <person name="Mount S.M."/>
            <person name="Mu X."/>
            <person name="Myers E."/>
            <person name="Negre B."/>
            <person name="Newfeld S."/>
            <person name="Nielsen R."/>
            <person name="Noor M.A."/>
            <person name="O'Grady P."/>
            <person name="Pachter L."/>
            <person name="Papaceit M."/>
            <person name="Parisi M.J."/>
            <person name="Parisi M."/>
            <person name="Parts L."/>
            <person name="Pedersen J.S."/>
            <person name="Pesole G."/>
            <person name="Phillippy A.M."/>
            <person name="Ponting C.P."/>
            <person name="Pop M."/>
            <person name="Porcelli D."/>
            <person name="Powell J.R."/>
            <person name="Prohaska S."/>
            <person name="Pruitt K."/>
            <person name="Puig M."/>
            <person name="Quesneville H."/>
            <person name="Ram K.R."/>
            <person name="Rand D."/>
            <person name="Rasmussen M.D."/>
            <person name="Reed L.K."/>
            <person name="Reenan R."/>
            <person name="Reily A."/>
            <person name="Remington K.A."/>
            <person name="Rieger T.T."/>
            <person name="Ritchie M.G."/>
            <person name="Robin C."/>
            <person name="Rogers Y.H."/>
            <person name="Rohde C."/>
            <person name="Rozas J."/>
            <person name="Rubenfield M.J."/>
            <person name="Ruiz A."/>
            <person name="Russo S."/>
            <person name="Salzberg S.L."/>
            <person name="Sanchez-Gracia A."/>
            <person name="Saranga D.J."/>
            <person name="Sato H."/>
            <person name="Schaeffer S.W."/>
            <person name="Schatz M.C."/>
            <person name="Schlenke T."/>
            <person name="Schwartz R."/>
            <person name="Segarra C."/>
            <person name="Singh R.S."/>
            <person name="Sirot L."/>
            <person name="Sirota M."/>
            <person name="Sisneros N.B."/>
            <person name="Smith C.D."/>
            <person name="Smith T.F."/>
            <person name="Spieth J."/>
            <person name="Stage D.E."/>
            <person name="Stark A."/>
            <person name="Stephan W."/>
            <person name="Strausberg R.L."/>
            <person name="Strempel S."/>
            <person name="Sturgill D."/>
            <person name="Sutton G."/>
            <person name="Sutton G.G."/>
            <person name="Tao W."/>
            <person name="Teichmann S."/>
            <person name="Tobari Y.N."/>
            <person name="Tomimura Y."/>
            <person name="Tsolas J.M."/>
            <person name="Valente V.L."/>
            <person name="Venter E."/>
            <person name="Venter J.C."/>
            <person name="Vicario S."/>
            <person name="Vieira F.G."/>
            <person name="Vilella A.J."/>
            <person name="Villasante A."/>
            <person name="Walenz B."/>
            <person name="Wang J."/>
            <person name="Wasserman M."/>
            <person name="Watts T."/>
            <person name="Wilson D."/>
            <person name="Wilson R.K."/>
            <person name="Wing R.A."/>
            <person name="Wolfner M.F."/>
            <person name="Wong A."/>
            <person name="Wong G.K."/>
            <person name="Wu C.I."/>
            <person name="Wu G."/>
            <person name="Yamamoto D."/>
            <person name="Yang H.P."/>
            <person name="Yang S.P."/>
            <person name="Yorke J.A."/>
            <person name="Yoshida K."/>
            <person name="Zdobnov E."/>
            <person name="Zhang P."/>
            <person name="Zhang Y."/>
            <person name="Zimin A.V."/>
            <person name="Baldwin J."/>
            <person name="Abdouelleil A."/>
            <person name="Abdulkadir J."/>
            <person name="Abebe A."/>
            <person name="Abera B."/>
            <person name="Abreu J."/>
            <person name="Acer S.C."/>
            <person name="Aftuck L."/>
            <person name="Alexander A."/>
            <person name="An P."/>
            <person name="Anderson E."/>
            <person name="Anderson S."/>
            <person name="Arachi H."/>
            <person name="Azer M."/>
            <person name="Bachantsang P."/>
            <person name="Barry A."/>
            <person name="Bayul T."/>
            <person name="Berlin A."/>
            <person name="Bessette D."/>
            <person name="Bloom T."/>
            <person name="Blye J."/>
            <person name="Boguslavskiy L."/>
            <person name="Bonnet C."/>
            <person name="Boukhgalter B."/>
            <person name="Bourzgui I."/>
            <person name="Brown A."/>
            <person name="Cahill P."/>
            <person name="Channer S."/>
            <person name="Cheshatsang Y."/>
            <person name="Chuda L."/>
            <person name="Citroen M."/>
            <person name="Collymore A."/>
            <person name="Cooke P."/>
            <person name="Costello M."/>
            <person name="D'Aco K."/>
            <person name="Daza R."/>
            <person name="De Haan G."/>
            <person name="DeGray S."/>
            <person name="DeMaso C."/>
            <person name="Dhargay N."/>
            <person name="Dooley K."/>
            <person name="Dooley E."/>
            <person name="Doricent M."/>
            <person name="Dorje P."/>
            <person name="Dorjee K."/>
            <person name="Dupes A."/>
            <person name="Elong R."/>
            <person name="Falk J."/>
            <person name="Farina A."/>
            <person name="Faro S."/>
            <person name="Ferguson D."/>
            <person name="Fisher S."/>
            <person name="Foley C.D."/>
            <person name="Franke A."/>
            <person name="Friedrich D."/>
            <person name="Gadbois L."/>
            <person name="Gearin G."/>
            <person name="Gearin C.R."/>
            <person name="Giannoukos G."/>
            <person name="Goode T."/>
            <person name="Graham J."/>
            <person name="Grandbois E."/>
            <person name="Grewal S."/>
            <person name="Gyaltsen K."/>
            <person name="Hafez N."/>
            <person name="Hagos B."/>
            <person name="Hall J."/>
            <person name="Henson C."/>
            <person name="Hollinger A."/>
            <person name="Honan T."/>
            <person name="Huard M.D."/>
            <person name="Hughes L."/>
            <person name="Hurhula B."/>
            <person name="Husby M.E."/>
            <person name="Kamat A."/>
            <person name="Kanga B."/>
            <person name="Kashin S."/>
            <person name="Khazanovich D."/>
            <person name="Kisner P."/>
            <person name="Lance K."/>
            <person name="Lara M."/>
            <person name="Lee W."/>
            <person name="Lennon N."/>
            <person name="Letendre F."/>
            <person name="LeVine R."/>
            <person name="Lipovsky A."/>
            <person name="Liu X."/>
            <person name="Liu J."/>
            <person name="Liu S."/>
            <person name="Lokyitsang T."/>
            <person name="Lokyitsang Y."/>
            <person name="Lubonja R."/>
            <person name="Lui A."/>
            <person name="MacDonald P."/>
            <person name="Magnisalis V."/>
            <person name="Maru K."/>
            <person name="Matthews C."/>
            <person name="McCusker W."/>
            <person name="McDonough S."/>
            <person name="Mehta T."/>
            <person name="Meldrim J."/>
            <person name="Meneus L."/>
            <person name="Mihai O."/>
            <person name="Mihalev A."/>
            <person name="Mihova T."/>
            <person name="Mittelman R."/>
            <person name="Mlenga V."/>
            <person name="Montmayeur A."/>
            <person name="Mulrain L."/>
            <person name="Navidi A."/>
            <person name="Naylor J."/>
            <person name="Negash T."/>
            <person name="Nguyen T."/>
            <person name="Nguyen N."/>
            <person name="Nicol R."/>
            <person name="Norbu C."/>
            <person name="Norbu N."/>
            <person name="Novod N."/>
            <person name="O'Neill B."/>
            <person name="Osman S."/>
            <person name="Markiewicz E."/>
            <person name="Oyono O.L."/>
            <person name="Patti C."/>
            <person name="Phunkhang P."/>
            <person name="Pierre F."/>
            <person name="Priest M."/>
            <person name="Raghuraman S."/>
            <person name="Rege F."/>
            <person name="Reyes R."/>
            <person name="Rise C."/>
            <person name="Rogov P."/>
            <person name="Ross K."/>
            <person name="Ryan E."/>
            <person name="Settipalli S."/>
            <person name="Shea T."/>
            <person name="Sherpa N."/>
            <person name="Shi L."/>
            <person name="Shih D."/>
            <person name="Sparrow T."/>
            <person name="Spaulding J."/>
            <person name="Stalker J."/>
            <person name="Stange-Thomann N."/>
            <person name="Stavropoulos S."/>
            <person name="Stone C."/>
            <person name="Strader C."/>
            <person name="Tesfaye S."/>
            <person name="Thomson T."/>
            <person name="Thoulutsang Y."/>
            <person name="Thoulutsang D."/>
            <person name="Topham K."/>
            <person name="Topping I."/>
            <person name="Tsamla T."/>
            <person name="Vassiliev H."/>
            <person name="Vo A."/>
            <person name="Wangchuk T."/>
            <person name="Wangdi T."/>
            <person name="Weiand M."/>
            <person name="Wilkinson J."/>
            <person name="Wilson A."/>
            <person name="Yadav S."/>
            <person name="Young G."/>
            <person name="Yu Q."/>
            <person name="Zembek L."/>
            <person name="Zhong D."/>
            <person name="Zimmer A."/>
            <person name="Zwirko Z."/>
            <person name="Jaffe D.B."/>
            <person name="Alvarez P."/>
            <person name="Brockman W."/>
            <person name="Butler J."/>
            <person name="Chin C."/>
            <person name="Gnerre S."/>
            <person name="Grabherr M."/>
            <person name="Kleber M."/>
            <person name="Mauceli E."/>
            <person name="MacCallum I."/>
        </authorList>
    </citation>
    <scope>NUCLEOTIDE SEQUENCE [LARGE SCALE GENOMIC DNA]</scope>
    <source>
        <strain evidence="2">white501</strain>
    </source>
</reference>